<dbReference type="GO" id="GO:0008933">
    <property type="term" value="F:peptidoglycan lytic transglycosylase activity"/>
    <property type="evidence" value="ECO:0007669"/>
    <property type="project" value="TreeGrafter"/>
</dbReference>
<evidence type="ECO:0000256" key="2">
    <source>
        <dbReference type="ARBA" id="ARBA00012587"/>
    </source>
</evidence>
<keyword evidence="4" id="KW-0961">Cell wall biogenesis/degradation</keyword>
<dbReference type="GO" id="GO:0009254">
    <property type="term" value="P:peptidoglycan turnover"/>
    <property type="evidence" value="ECO:0007669"/>
    <property type="project" value="InterPro"/>
</dbReference>
<dbReference type="InterPro" id="IPR005300">
    <property type="entry name" value="MltA_B"/>
</dbReference>
<proteinExistence type="predicted"/>
<evidence type="ECO:0000256" key="5">
    <source>
        <dbReference type="ARBA" id="ARBA00030918"/>
    </source>
</evidence>
<dbReference type="InterPro" id="IPR010611">
    <property type="entry name" value="3D_dom"/>
</dbReference>
<feature type="domain" description="Lytic transglycosylase MltA" evidence="6">
    <location>
        <begin position="207"/>
        <end position="358"/>
    </location>
</feature>
<dbReference type="SMART" id="SM00925">
    <property type="entry name" value="MltA"/>
    <property type="match status" value="1"/>
</dbReference>
<dbReference type="EMBL" id="LT907975">
    <property type="protein sequence ID" value="SOB57613.1"/>
    <property type="molecule type" value="Genomic_DNA"/>
</dbReference>
<evidence type="ECO:0000313" key="7">
    <source>
        <dbReference type="EMBL" id="SOB57613.1"/>
    </source>
</evidence>
<dbReference type="PANTHER" id="PTHR30124">
    <property type="entry name" value="MEMBRANE-BOUND LYTIC MUREIN TRANSGLYCOSYLASE A"/>
    <property type="match status" value="1"/>
</dbReference>
<comment type="catalytic activity">
    <reaction evidence="1">
        <text>Exolytic cleavage of the (1-&gt;4)-beta-glycosidic linkage between N-acetylmuramic acid (MurNAc) and N-acetylglucosamine (GlcNAc) residues in peptidoglycan, from either the reducing or the non-reducing ends of the peptidoglycan chains, with concomitant formation of a 1,6-anhydrobond in the MurNAc residue.</text>
        <dbReference type="EC" id="4.2.2.n1"/>
    </reaction>
</comment>
<dbReference type="InterPro" id="IPR036908">
    <property type="entry name" value="RlpA-like_sf"/>
</dbReference>
<dbReference type="GO" id="GO:0004553">
    <property type="term" value="F:hydrolase activity, hydrolyzing O-glycosyl compounds"/>
    <property type="evidence" value="ECO:0007669"/>
    <property type="project" value="InterPro"/>
</dbReference>
<dbReference type="Pfam" id="PF06725">
    <property type="entry name" value="3D"/>
    <property type="match status" value="1"/>
</dbReference>
<accession>A0A2C8F4F8</accession>
<dbReference type="InterPro" id="IPR026044">
    <property type="entry name" value="MltA"/>
</dbReference>
<dbReference type="Pfam" id="PF03562">
    <property type="entry name" value="MltA"/>
    <property type="match status" value="1"/>
</dbReference>
<evidence type="ECO:0000313" key="8">
    <source>
        <dbReference type="Proteomes" id="UP000219215"/>
    </source>
</evidence>
<reference evidence="8" key="1">
    <citation type="submission" date="2017-09" db="EMBL/GenBank/DDBJ databases">
        <authorList>
            <person name="Regsiter A."/>
            <person name="William W."/>
        </authorList>
    </citation>
    <scope>NUCLEOTIDE SEQUENCE [LARGE SCALE GENOMIC DNA]</scope>
    <source>
        <strain evidence="8">500-1</strain>
    </source>
</reference>
<name>A0A2C8F4F8_9BACT</name>
<keyword evidence="8" id="KW-1185">Reference proteome</keyword>
<dbReference type="OrthoDB" id="9783686at2"/>
<dbReference type="EC" id="4.2.2.n1" evidence="2"/>
<dbReference type="PIRSF" id="PIRSF019422">
    <property type="entry name" value="MltA"/>
    <property type="match status" value="1"/>
</dbReference>
<evidence type="ECO:0000256" key="4">
    <source>
        <dbReference type="ARBA" id="ARBA00023316"/>
    </source>
</evidence>
<dbReference type="CDD" id="cd14668">
    <property type="entry name" value="mlta_B"/>
    <property type="match status" value="1"/>
</dbReference>
<dbReference type="GO" id="GO:0019867">
    <property type="term" value="C:outer membrane"/>
    <property type="evidence" value="ECO:0007669"/>
    <property type="project" value="InterPro"/>
</dbReference>
<gene>
    <name evidence="7" type="ORF">DPRO_0726</name>
</gene>
<keyword evidence="3" id="KW-0456">Lyase</keyword>
<dbReference type="Proteomes" id="UP000219215">
    <property type="component" value="Chromosome DPRO"/>
</dbReference>
<dbReference type="KEGG" id="pprf:DPRO_0726"/>
<dbReference type="Gene3D" id="2.40.240.50">
    <property type="entry name" value="Barwin-like endoglucanases"/>
    <property type="match status" value="1"/>
</dbReference>
<organism evidence="7 8">
    <name type="scientific">Pseudodesulfovibrio profundus</name>
    <dbReference type="NCBI Taxonomy" id="57320"/>
    <lineage>
        <taxon>Bacteria</taxon>
        <taxon>Pseudomonadati</taxon>
        <taxon>Thermodesulfobacteriota</taxon>
        <taxon>Desulfovibrionia</taxon>
        <taxon>Desulfovibrionales</taxon>
        <taxon>Desulfovibrionaceae</taxon>
    </lineage>
</organism>
<dbReference type="AlphaFoldDB" id="A0A2C8F4F8"/>
<dbReference type="GO" id="GO:0071555">
    <property type="term" value="P:cell wall organization"/>
    <property type="evidence" value="ECO:0007669"/>
    <property type="project" value="UniProtKB-KW"/>
</dbReference>
<evidence type="ECO:0000256" key="3">
    <source>
        <dbReference type="ARBA" id="ARBA00023239"/>
    </source>
</evidence>
<dbReference type="SUPFAM" id="SSF50685">
    <property type="entry name" value="Barwin-like endoglucanases"/>
    <property type="match status" value="1"/>
</dbReference>
<dbReference type="Gene3D" id="2.40.40.10">
    <property type="entry name" value="RlpA-like domain"/>
    <property type="match status" value="1"/>
</dbReference>
<protein>
    <recommendedName>
        <fullName evidence="2">peptidoglycan lytic exotransglycosylase</fullName>
        <ecNumber evidence="2">4.2.2.n1</ecNumber>
    </recommendedName>
    <alternativeName>
        <fullName evidence="5">Murein hydrolase A</fullName>
    </alternativeName>
</protein>
<dbReference type="PROSITE" id="PS51257">
    <property type="entry name" value="PROKAR_LIPOPROTEIN"/>
    <property type="match status" value="1"/>
</dbReference>
<dbReference type="GO" id="GO:0009253">
    <property type="term" value="P:peptidoglycan catabolic process"/>
    <property type="evidence" value="ECO:0007669"/>
    <property type="project" value="TreeGrafter"/>
</dbReference>
<evidence type="ECO:0000256" key="1">
    <source>
        <dbReference type="ARBA" id="ARBA00001420"/>
    </source>
</evidence>
<dbReference type="PANTHER" id="PTHR30124:SF0">
    <property type="entry name" value="MEMBRANE-BOUND LYTIC MUREIN TRANSGLYCOSYLASE A"/>
    <property type="match status" value="1"/>
</dbReference>
<dbReference type="CDD" id="cd14485">
    <property type="entry name" value="mltA_like_LT_A"/>
    <property type="match status" value="1"/>
</dbReference>
<sequence length="464" mass="52039">MKTESIERRIQTGWRCLFLLLALCVLAACVKRVGDVNDDATKVAVETEKVPDEKVEASPNACDVVKRPTSTQEALGLLRSSRQLRLTLRVEPKPETLPFCELFFPLNSEEGLQSSSRIDLKSQGLTSWTALAGPVQRSLEYALNMPQDQPALLQPGMSLKWAQVVRSLEEFLDLLPYLDEQPELLANRFVWYGMSQKPLMTGYYTPEIEASLTRRPGYDFPIYGVPSDLRFGMVRGHEQFYRLDRGRVLPYYDRGDVDVRKVLAGRKLEIAWAKDPLDVFYMQVEGCGRLRLPDGTARNVLYGAKNGHGFRSLGRILHAKGLLPKGRLSKNHVKKYFSKHPKDMFKLMAENRSYVFFRLEDSPPEGTIGKPLTPMVSLATDRKLLPLGSVLAFEADIPHAKNGRPVGKRRVTGIGLAQDTGTAIKGPRLDYYIGEGNEVEPVANNIMTKATVYLLISKEALING</sequence>
<evidence type="ECO:0000259" key="6">
    <source>
        <dbReference type="SMART" id="SM00925"/>
    </source>
</evidence>
<dbReference type="RefSeq" id="WP_097010830.1">
    <property type="nucleotide sequence ID" value="NZ_LT907975.1"/>
</dbReference>